<accession>A0A1Y1ZBC9</accession>
<dbReference type="InterPro" id="IPR052895">
    <property type="entry name" value="HetReg/Transcr_Mod"/>
</dbReference>
<dbReference type="AlphaFoldDB" id="A0A1Y1ZBC9"/>
<dbReference type="OrthoDB" id="5386682at2759"/>
<evidence type="ECO:0000313" key="3">
    <source>
        <dbReference type="Proteomes" id="UP000193144"/>
    </source>
</evidence>
<proteinExistence type="predicted"/>
<keyword evidence="3" id="KW-1185">Reference proteome</keyword>
<dbReference type="PANTHER" id="PTHR24148">
    <property type="entry name" value="ANKYRIN REPEAT DOMAIN-CONTAINING PROTEIN 39 HOMOLOG-RELATED"/>
    <property type="match status" value="1"/>
</dbReference>
<name>A0A1Y1ZBC9_9PLEO</name>
<sequence length="87" mass="10284">YKCLSYQWGPEAKGGFIKINGKAYFVCRNLLHFLQRARTRYHSEPLWIDALCIDQDNNDERNHEVQLMGTIYTQALEVYVWLGETNE</sequence>
<protein>
    <submittedName>
        <fullName evidence="2">Heterokaryon incompatibility</fullName>
    </submittedName>
</protein>
<dbReference type="InterPro" id="IPR010730">
    <property type="entry name" value="HET"/>
</dbReference>
<feature type="non-terminal residue" evidence="2">
    <location>
        <position position="87"/>
    </location>
</feature>
<evidence type="ECO:0000313" key="2">
    <source>
        <dbReference type="EMBL" id="ORY07549.1"/>
    </source>
</evidence>
<organism evidence="2 3">
    <name type="scientific">Clohesyomyces aquaticus</name>
    <dbReference type="NCBI Taxonomy" id="1231657"/>
    <lineage>
        <taxon>Eukaryota</taxon>
        <taxon>Fungi</taxon>
        <taxon>Dikarya</taxon>
        <taxon>Ascomycota</taxon>
        <taxon>Pezizomycotina</taxon>
        <taxon>Dothideomycetes</taxon>
        <taxon>Pleosporomycetidae</taxon>
        <taxon>Pleosporales</taxon>
        <taxon>Lindgomycetaceae</taxon>
        <taxon>Clohesyomyces</taxon>
    </lineage>
</organism>
<dbReference type="STRING" id="1231657.A0A1Y1ZBC9"/>
<feature type="non-terminal residue" evidence="2">
    <location>
        <position position="1"/>
    </location>
</feature>
<dbReference type="Proteomes" id="UP000193144">
    <property type="component" value="Unassembled WGS sequence"/>
</dbReference>
<gene>
    <name evidence="2" type="ORF">BCR34DRAFT_459498</name>
</gene>
<dbReference type="EMBL" id="MCFA01000108">
    <property type="protein sequence ID" value="ORY07549.1"/>
    <property type="molecule type" value="Genomic_DNA"/>
</dbReference>
<reference evidence="2 3" key="1">
    <citation type="submission" date="2016-07" db="EMBL/GenBank/DDBJ databases">
        <title>Pervasive Adenine N6-methylation of Active Genes in Fungi.</title>
        <authorList>
            <consortium name="DOE Joint Genome Institute"/>
            <person name="Mondo S.J."/>
            <person name="Dannebaum R.O."/>
            <person name="Kuo R.C."/>
            <person name="Labutti K."/>
            <person name="Haridas S."/>
            <person name="Kuo A."/>
            <person name="Salamov A."/>
            <person name="Ahrendt S.R."/>
            <person name="Lipzen A."/>
            <person name="Sullivan W."/>
            <person name="Andreopoulos W.B."/>
            <person name="Clum A."/>
            <person name="Lindquist E."/>
            <person name="Daum C."/>
            <person name="Ramamoorthy G.K."/>
            <person name="Gryganskyi A."/>
            <person name="Culley D."/>
            <person name="Magnuson J.K."/>
            <person name="James T.Y."/>
            <person name="O'Malley M.A."/>
            <person name="Stajich J.E."/>
            <person name="Spatafora J.W."/>
            <person name="Visel A."/>
            <person name="Grigoriev I.V."/>
        </authorList>
    </citation>
    <scope>NUCLEOTIDE SEQUENCE [LARGE SCALE GENOMIC DNA]</scope>
    <source>
        <strain evidence="2 3">CBS 115471</strain>
    </source>
</reference>
<dbReference type="Pfam" id="PF06985">
    <property type="entry name" value="HET"/>
    <property type="match status" value="1"/>
</dbReference>
<comment type="caution">
    <text evidence="2">The sequence shown here is derived from an EMBL/GenBank/DDBJ whole genome shotgun (WGS) entry which is preliminary data.</text>
</comment>
<feature type="domain" description="Heterokaryon incompatibility" evidence="1">
    <location>
        <begin position="1"/>
        <end position="86"/>
    </location>
</feature>
<evidence type="ECO:0000259" key="1">
    <source>
        <dbReference type="Pfam" id="PF06985"/>
    </source>
</evidence>
<dbReference type="PANTHER" id="PTHR24148:SF73">
    <property type="entry name" value="HET DOMAIN PROTEIN (AFU_ORTHOLOGUE AFUA_8G01020)"/>
    <property type="match status" value="1"/>
</dbReference>